<gene>
    <name evidence="1" type="ORF">M427DRAFT_268313</name>
</gene>
<dbReference type="AlphaFoldDB" id="A0A139AK92"/>
<evidence type="ECO:0000313" key="2">
    <source>
        <dbReference type="Proteomes" id="UP000070544"/>
    </source>
</evidence>
<sequence length="70" mass="8375">MILKIQEREGSAVHHRLGKVIREKLDDMLEKQRSIRTSIDDFSRLKTSVFIHNFRKKCKVLFRHKIGSLR</sequence>
<proteinExistence type="predicted"/>
<evidence type="ECO:0000313" key="1">
    <source>
        <dbReference type="EMBL" id="KXS16964.1"/>
    </source>
</evidence>
<keyword evidence="2" id="KW-1185">Reference proteome</keyword>
<organism evidence="1 2">
    <name type="scientific">Gonapodya prolifera (strain JEL478)</name>
    <name type="common">Monoblepharis prolifera</name>
    <dbReference type="NCBI Taxonomy" id="1344416"/>
    <lineage>
        <taxon>Eukaryota</taxon>
        <taxon>Fungi</taxon>
        <taxon>Fungi incertae sedis</taxon>
        <taxon>Chytridiomycota</taxon>
        <taxon>Chytridiomycota incertae sedis</taxon>
        <taxon>Monoblepharidomycetes</taxon>
        <taxon>Monoblepharidales</taxon>
        <taxon>Gonapodyaceae</taxon>
        <taxon>Gonapodya</taxon>
    </lineage>
</organism>
<name>A0A139AK92_GONPJ</name>
<dbReference type="EMBL" id="KQ965749">
    <property type="protein sequence ID" value="KXS16964.1"/>
    <property type="molecule type" value="Genomic_DNA"/>
</dbReference>
<dbReference type="Proteomes" id="UP000070544">
    <property type="component" value="Unassembled WGS sequence"/>
</dbReference>
<accession>A0A139AK92</accession>
<reference evidence="1 2" key="1">
    <citation type="journal article" date="2015" name="Genome Biol. Evol.">
        <title>Phylogenomic analyses indicate that early fungi evolved digesting cell walls of algal ancestors of land plants.</title>
        <authorList>
            <person name="Chang Y."/>
            <person name="Wang S."/>
            <person name="Sekimoto S."/>
            <person name="Aerts A.L."/>
            <person name="Choi C."/>
            <person name="Clum A."/>
            <person name="LaButti K.M."/>
            <person name="Lindquist E.A."/>
            <person name="Yee Ngan C."/>
            <person name="Ohm R.A."/>
            <person name="Salamov A.A."/>
            <person name="Grigoriev I.V."/>
            <person name="Spatafora J.W."/>
            <person name="Berbee M.L."/>
        </authorList>
    </citation>
    <scope>NUCLEOTIDE SEQUENCE [LARGE SCALE GENOMIC DNA]</scope>
    <source>
        <strain evidence="1 2">JEL478</strain>
    </source>
</reference>
<protein>
    <submittedName>
        <fullName evidence="1">Uncharacterized protein</fullName>
    </submittedName>
</protein>